<protein>
    <submittedName>
        <fullName evidence="2">Uncharacterized protein</fullName>
    </submittedName>
</protein>
<gene>
    <name evidence="2" type="ORF">TSUD_72640</name>
</gene>
<reference evidence="3" key="1">
    <citation type="journal article" date="2017" name="Front. Plant Sci.">
        <title>Climate Clever Clovers: New Paradigm to Reduce the Environmental Footprint of Ruminants by Breeding Low Methanogenic Forages Utilizing Haplotype Variation.</title>
        <authorList>
            <person name="Kaur P."/>
            <person name="Appels R."/>
            <person name="Bayer P.E."/>
            <person name="Keeble-Gagnere G."/>
            <person name="Wang J."/>
            <person name="Hirakawa H."/>
            <person name="Shirasawa K."/>
            <person name="Vercoe P."/>
            <person name="Stefanova K."/>
            <person name="Durmic Z."/>
            <person name="Nichols P."/>
            <person name="Revell C."/>
            <person name="Isobe S.N."/>
            <person name="Edwards D."/>
            <person name="Erskine W."/>
        </authorList>
    </citation>
    <scope>NUCLEOTIDE SEQUENCE [LARGE SCALE GENOMIC DNA]</scope>
    <source>
        <strain evidence="3">cv. Daliak</strain>
    </source>
</reference>
<keyword evidence="3" id="KW-1185">Reference proteome</keyword>
<evidence type="ECO:0000313" key="2">
    <source>
        <dbReference type="EMBL" id="GAU12778.1"/>
    </source>
</evidence>
<organism evidence="2 3">
    <name type="scientific">Trifolium subterraneum</name>
    <name type="common">Subterranean clover</name>
    <dbReference type="NCBI Taxonomy" id="3900"/>
    <lineage>
        <taxon>Eukaryota</taxon>
        <taxon>Viridiplantae</taxon>
        <taxon>Streptophyta</taxon>
        <taxon>Embryophyta</taxon>
        <taxon>Tracheophyta</taxon>
        <taxon>Spermatophyta</taxon>
        <taxon>Magnoliopsida</taxon>
        <taxon>eudicotyledons</taxon>
        <taxon>Gunneridae</taxon>
        <taxon>Pentapetalae</taxon>
        <taxon>rosids</taxon>
        <taxon>fabids</taxon>
        <taxon>Fabales</taxon>
        <taxon>Fabaceae</taxon>
        <taxon>Papilionoideae</taxon>
        <taxon>50 kb inversion clade</taxon>
        <taxon>NPAAA clade</taxon>
        <taxon>Hologalegina</taxon>
        <taxon>IRL clade</taxon>
        <taxon>Trifolieae</taxon>
        <taxon>Trifolium</taxon>
    </lineage>
</organism>
<dbReference type="Proteomes" id="UP000242715">
    <property type="component" value="Unassembled WGS sequence"/>
</dbReference>
<proteinExistence type="predicted"/>
<evidence type="ECO:0000313" key="3">
    <source>
        <dbReference type="Proteomes" id="UP000242715"/>
    </source>
</evidence>
<sequence length="60" mass="6287">MEEGAAIAGVGGLGEPKADKEGIQGEDDELKEEIHLNKEGGDVLGSTTMGHQLYLSAINY</sequence>
<name>A0A2Z6LKP4_TRISU</name>
<accession>A0A2Z6LKP4</accession>
<dbReference type="EMBL" id="DF973126">
    <property type="protein sequence ID" value="GAU12778.1"/>
    <property type="molecule type" value="Genomic_DNA"/>
</dbReference>
<feature type="region of interest" description="Disordered" evidence="1">
    <location>
        <begin position="1"/>
        <end position="30"/>
    </location>
</feature>
<dbReference type="AlphaFoldDB" id="A0A2Z6LKP4"/>
<evidence type="ECO:0000256" key="1">
    <source>
        <dbReference type="SAM" id="MobiDB-lite"/>
    </source>
</evidence>